<evidence type="ECO:0000313" key="4">
    <source>
        <dbReference type="EMBL" id="MBE9255188.1"/>
    </source>
</evidence>
<feature type="domain" description="N-acetyltransferase" evidence="3">
    <location>
        <begin position="30"/>
        <end position="198"/>
    </location>
</feature>
<organism evidence="4 5">
    <name type="scientific">Synechocystis salina LEGE 00031</name>
    <dbReference type="NCBI Taxonomy" id="1828736"/>
    <lineage>
        <taxon>Bacteria</taxon>
        <taxon>Bacillati</taxon>
        <taxon>Cyanobacteriota</taxon>
        <taxon>Cyanophyceae</taxon>
        <taxon>Synechococcales</taxon>
        <taxon>Merismopediaceae</taxon>
        <taxon>Synechocystis</taxon>
    </lineage>
</organism>
<dbReference type="PANTHER" id="PTHR43420:SF44">
    <property type="entry name" value="ACETYLTRANSFERASE YPEA"/>
    <property type="match status" value="1"/>
</dbReference>
<dbReference type="PROSITE" id="PS51186">
    <property type="entry name" value="GNAT"/>
    <property type="match status" value="1"/>
</dbReference>
<dbReference type="InterPro" id="IPR000182">
    <property type="entry name" value="GNAT_dom"/>
</dbReference>
<evidence type="ECO:0000256" key="2">
    <source>
        <dbReference type="ARBA" id="ARBA00023315"/>
    </source>
</evidence>
<dbReference type="RefSeq" id="WP_194020615.1">
    <property type="nucleotide sequence ID" value="NZ_JADEVV010000052.1"/>
</dbReference>
<dbReference type="Pfam" id="PF00583">
    <property type="entry name" value="Acetyltransf_1"/>
    <property type="match status" value="1"/>
</dbReference>
<reference evidence="4 5" key="1">
    <citation type="submission" date="2020-10" db="EMBL/GenBank/DDBJ databases">
        <authorList>
            <person name="Castelo-Branco R."/>
            <person name="Eusebio N."/>
            <person name="Adriana R."/>
            <person name="Vieira A."/>
            <person name="Brugerolle De Fraissinette N."/>
            <person name="Rezende De Castro R."/>
            <person name="Schneider M.P."/>
            <person name="Vasconcelos V."/>
            <person name="Leao P.N."/>
        </authorList>
    </citation>
    <scope>NUCLEOTIDE SEQUENCE [LARGE SCALE GENOMIC DNA]</scope>
    <source>
        <strain evidence="4 5">LEGE 00031</strain>
    </source>
</reference>
<dbReference type="InterPro" id="IPR050680">
    <property type="entry name" value="YpeA/RimI_acetyltransf"/>
</dbReference>
<comment type="caution">
    <text evidence="4">The sequence shown here is derived from an EMBL/GenBank/DDBJ whole genome shotgun (WGS) entry which is preliminary data.</text>
</comment>
<dbReference type="PANTHER" id="PTHR43420">
    <property type="entry name" value="ACETYLTRANSFERASE"/>
    <property type="match status" value="1"/>
</dbReference>
<keyword evidence="2" id="KW-0012">Acyltransferase</keyword>
<name>A0ABR9VXQ6_9SYNC</name>
<accession>A0ABR9VXQ6</accession>
<evidence type="ECO:0000259" key="3">
    <source>
        <dbReference type="PROSITE" id="PS51186"/>
    </source>
</evidence>
<dbReference type="CDD" id="cd04301">
    <property type="entry name" value="NAT_SF"/>
    <property type="match status" value="1"/>
</dbReference>
<dbReference type="EMBL" id="JADEVV010000052">
    <property type="protein sequence ID" value="MBE9255188.1"/>
    <property type="molecule type" value="Genomic_DNA"/>
</dbReference>
<sequence length="198" mass="22503">MEKSALSPPGYCLYKGTTRDRRLLVDFLERTYQALFPERHDFSHLGQTVESYFSWRSPLWWVTPEAGQGSPVHHDNSFSVGEDPLGLMAQINLPVQDQRGNNQGEKTACAQPIAGLWLGNAVDQVTGDRHGHIFMLYVEPAHRRRGIATALMAQAQQWGEQRGDRRLALQVFTHNQGAKELYEKFGFSPHALLMQKTW</sequence>
<dbReference type="SUPFAM" id="SSF55729">
    <property type="entry name" value="Acyl-CoA N-acyltransferases (Nat)"/>
    <property type="match status" value="1"/>
</dbReference>
<dbReference type="Gene3D" id="3.40.630.30">
    <property type="match status" value="1"/>
</dbReference>
<evidence type="ECO:0000313" key="5">
    <source>
        <dbReference type="Proteomes" id="UP000658720"/>
    </source>
</evidence>
<evidence type="ECO:0000256" key="1">
    <source>
        <dbReference type="ARBA" id="ARBA00022679"/>
    </source>
</evidence>
<protein>
    <submittedName>
        <fullName evidence="4">GNAT family N-acetyltransferase</fullName>
    </submittedName>
</protein>
<dbReference type="InterPro" id="IPR016181">
    <property type="entry name" value="Acyl_CoA_acyltransferase"/>
</dbReference>
<dbReference type="Proteomes" id="UP000658720">
    <property type="component" value="Unassembled WGS sequence"/>
</dbReference>
<proteinExistence type="predicted"/>
<keyword evidence="5" id="KW-1185">Reference proteome</keyword>
<gene>
    <name evidence="4" type="ORF">IQ217_15350</name>
</gene>
<keyword evidence="1" id="KW-0808">Transferase</keyword>